<evidence type="ECO:0000313" key="3">
    <source>
        <dbReference type="Proteomes" id="UP000299102"/>
    </source>
</evidence>
<keyword evidence="3" id="KW-1185">Reference proteome</keyword>
<dbReference type="EMBL" id="BGZK01000349">
    <property type="protein sequence ID" value="GBP38476.1"/>
    <property type="molecule type" value="Genomic_DNA"/>
</dbReference>
<accession>A0A4C1VHQ5</accession>
<gene>
    <name evidence="2" type="ORF">EVAR_23682_1</name>
</gene>
<organism evidence="2 3">
    <name type="scientific">Eumeta variegata</name>
    <name type="common">Bagworm moth</name>
    <name type="synonym">Eumeta japonica</name>
    <dbReference type="NCBI Taxonomy" id="151549"/>
    <lineage>
        <taxon>Eukaryota</taxon>
        <taxon>Metazoa</taxon>
        <taxon>Ecdysozoa</taxon>
        <taxon>Arthropoda</taxon>
        <taxon>Hexapoda</taxon>
        <taxon>Insecta</taxon>
        <taxon>Pterygota</taxon>
        <taxon>Neoptera</taxon>
        <taxon>Endopterygota</taxon>
        <taxon>Lepidoptera</taxon>
        <taxon>Glossata</taxon>
        <taxon>Ditrysia</taxon>
        <taxon>Tineoidea</taxon>
        <taxon>Psychidae</taxon>
        <taxon>Oiketicinae</taxon>
        <taxon>Eumeta</taxon>
    </lineage>
</organism>
<evidence type="ECO:0000256" key="1">
    <source>
        <dbReference type="SAM" id="MobiDB-lite"/>
    </source>
</evidence>
<name>A0A4C1VHQ5_EUMVA</name>
<evidence type="ECO:0000313" key="2">
    <source>
        <dbReference type="EMBL" id="GBP38476.1"/>
    </source>
</evidence>
<proteinExistence type="predicted"/>
<comment type="caution">
    <text evidence="2">The sequence shown here is derived from an EMBL/GenBank/DDBJ whole genome shotgun (WGS) entry which is preliminary data.</text>
</comment>
<dbReference type="Proteomes" id="UP000299102">
    <property type="component" value="Unassembled WGS sequence"/>
</dbReference>
<protein>
    <submittedName>
        <fullName evidence="2">Uncharacterized protein</fullName>
    </submittedName>
</protein>
<feature type="region of interest" description="Disordered" evidence="1">
    <location>
        <begin position="49"/>
        <end position="90"/>
    </location>
</feature>
<reference evidence="2 3" key="1">
    <citation type="journal article" date="2019" name="Commun. Biol.">
        <title>The bagworm genome reveals a unique fibroin gene that provides high tensile strength.</title>
        <authorList>
            <person name="Kono N."/>
            <person name="Nakamura H."/>
            <person name="Ohtoshi R."/>
            <person name="Tomita M."/>
            <person name="Numata K."/>
            <person name="Arakawa K."/>
        </authorList>
    </citation>
    <scope>NUCLEOTIDE SEQUENCE [LARGE SCALE GENOMIC DNA]</scope>
</reference>
<sequence length="90" mass="10632">MPTFSLHRQISPMTPQYRDRNYTQWPSFMIIRQLKVCQILSLRFSHKDTYRRPYPAPDKHRKPPRYPGTLKKKSDAGAGGSRKRKAICRS</sequence>
<dbReference type="AlphaFoldDB" id="A0A4C1VHQ5"/>
<feature type="compositionally biased region" description="Basic residues" evidence="1">
    <location>
        <begin position="81"/>
        <end position="90"/>
    </location>
</feature>